<dbReference type="Pfam" id="PF19055">
    <property type="entry name" value="ABC2_membrane_7"/>
    <property type="match status" value="1"/>
</dbReference>
<evidence type="ECO:0000256" key="4">
    <source>
        <dbReference type="ARBA" id="ARBA00022989"/>
    </source>
</evidence>
<feature type="transmembrane region" description="Helical" evidence="7">
    <location>
        <begin position="569"/>
        <end position="590"/>
    </location>
</feature>
<dbReference type="InterPro" id="IPR050352">
    <property type="entry name" value="ABCG_transporters"/>
</dbReference>
<evidence type="ECO:0000313" key="10">
    <source>
        <dbReference type="Proteomes" id="UP000649617"/>
    </source>
</evidence>
<dbReference type="EMBL" id="CAJNIZ010036714">
    <property type="protein sequence ID" value="CAE7567194.1"/>
    <property type="molecule type" value="Genomic_DNA"/>
</dbReference>
<evidence type="ECO:0000256" key="1">
    <source>
        <dbReference type="ARBA" id="ARBA00004141"/>
    </source>
</evidence>
<name>A0A812UAB0_SYMPI</name>
<evidence type="ECO:0000313" key="9">
    <source>
        <dbReference type="EMBL" id="CAE7567194.1"/>
    </source>
</evidence>
<feature type="transmembrane region" description="Helical" evidence="7">
    <location>
        <begin position="499"/>
        <end position="518"/>
    </location>
</feature>
<keyword evidence="3 7" id="KW-0812">Transmembrane</keyword>
<feature type="region of interest" description="Disordered" evidence="6">
    <location>
        <begin position="344"/>
        <end position="368"/>
    </location>
</feature>
<comment type="caution">
    <text evidence="9">The sequence shown here is derived from an EMBL/GenBank/DDBJ whole genome shotgun (WGS) entry which is preliminary data.</text>
</comment>
<dbReference type="GO" id="GO:0140359">
    <property type="term" value="F:ABC-type transporter activity"/>
    <property type="evidence" value="ECO:0007669"/>
    <property type="project" value="InterPro"/>
</dbReference>
<feature type="region of interest" description="Disordered" evidence="6">
    <location>
        <begin position="186"/>
        <end position="206"/>
    </location>
</feature>
<protein>
    <submittedName>
        <fullName evidence="9">ABCG25 protein</fullName>
    </submittedName>
</protein>
<gene>
    <name evidence="9" type="primary">ABCG25</name>
    <name evidence="9" type="ORF">SPIL2461_LOCUS15245</name>
</gene>
<evidence type="ECO:0000256" key="2">
    <source>
        <dbReference type="ARBA" id="ARBA00022448"/>
    </source>
</evidence>
<proteinExistence type="predicted"/>
<evidence type="ECO:0000256" key="7">
    <source>
        <dbReference type="SAM" id="Phobius"/>
    </source>
</evidence>
<organism evidence="9 10">
    <name type="scientific">Symbiodinium pilosum</name>
    <name type="common">Dinoflagellate</name>
    <dbReference type="NCBI Taxonomy" id="2952"/>
    <lineage>
        <taxon>Eukaryota</taxon>
        <taxon>Sar</taxon>
        <taxon>Alveolata</taxon>
        <taxon>Dinophyceae</taxon>
        <taxon>Suessiales</taxon>
        <taxon>Symbiodiniaceae</taxon>
        <taxon>Symbiodinium</taxon>
    </lineage>
</organism>
<feature type="region of interest" description="Disordered" evidence="6">
    <location>
        <begin position="67"/>
        <end position="95"/>
    </location>
</feature>
<reference evidence="9" key="1">
    <citation type="submission" date="2021-02" db="EMBL/GenBank/DDBJ databases">
        <authorList>
            <person name="Dougan E. K."/>
            <person name="Rhodes N."/>
            <person name="Thang M."/>
            <person name="Chan C."/>
        </authorList>
    </citation>
    <scope>NUCLEOTIDE SEQUENCE</scope>
</reference>
<accession>A0A812UAB0</accession>
<evidence type="ECO:0000256" key="3">
    <source>
        <dbReference type="ARBA" id="ARBA00022692"/>
    </source>
</evidence>
<evidence type="ECO:0000256" key="5">
    <source>
        <dbReference type="ARBA" id="ARBA00023136"/>
    </source>
</evidence>
<feature type="domain" description="ABC transporter family G" evidence="8">
    <location>
        <begin position="427"/>
        <end position="608"/>
    </location>
</feature>
<evidence type="ECO:0000256" key="6">
    <source>
        <dbReference type="SAM" id="MobiDB-lite"/>
    </source>
</evidence>
<feature type="compositionally biased region" description="Low complexity" evidence="6">
    <location>
        <begin position="349"/>
        <end position="366"/>
    </location>
</feature>
<keyword evidence="2" id="KW-0813">Transport</keyword>
<dbReference type="InterPro" id="IPR043926">
    <property type="entry name" value="ABCG_dom"/>
</dbReference>
<evidence type="ECO:0000259" key="8">
    <source>
        <dbReference type="Pfam" id="PF19055"/>
    </source>
</evidence>
<keyword evidence="4 7" id="KW-1133">Transmembrane helix</keyword>
<feature type="transmembrane region" description="Helical" evidence="7">
    <location>
        <begin position="542"/>
        <end position="563"/>
    </location>
</feature>
<feature type="transmembrane region" description="Helical" evidence="7">
    <location>
        <begin position="602"/>
        <end position="619"/>
    </location>
</feature>
<keyword evidence="10" id="KW-1185">Reference proteome</keyword>
<feature type="compositionally biased region" description="Low complexity" evidence="6">
    <location>
        <begin position="67"/>
        <end position="79"/>
    </location>
</feature>
<dbReference type="Proteomes" id="UP000649617">
    <property type="component" value="Unassembled WGS sequence"/>
</dbReference>
<sequence>MSGAIRQLLSRIAGPSALVCTKAEVREFLRGLCGVVAEDKDTASARLAAERAEEMVKKKSSNMDVFGKMSSASSGTSHKASLREDVRAGKVPSAEATKVRHPVIVEEEEVRHISPRGSPKVHYEAHHGAPVPATCCGNDPSGGGGREEGDACGQYVRIDGQSSEKITETVLEQAFPSSLRLPPANAHRFGSSSVQASGGDGDEVRDDDAAAGVLEERRHYDEVASSKPSLTTVPSTGCTLSLPAVGSLESMSPSRGQRPKEFRVMLPPGQTHGLIVTTEDGLTLKIREVCDGRVKDWNSANPSLQIKKHDHIVQVNQVVVGADAMQNELQKDSSPLEMMIRSRDHRKSCGISSKASSSATSDASPSTLLGRVGATIGKDYYANDPAESSETGSPQLEAVIEVRHLESGATNETKQPALARRNRSFASQYNNLRRIAAEQQPPGFCRQVRVLLKRSFIQWWRGSWQRAIFLGVITGSSAIMATMDAFVVKEAEWQALPVLNLHTTLALLIAVFSLNLFSTDRPVFWRERESGLSVAAFTVSKMMVNSIDLVLQCFLLASVYFLIRQPVVSFLVFFPPFLLVTIAASGLGYAISTCFPPKHGPFITAIVIFVSCGLLGHPLRVETCLGQL</sequence>
<dbReference type="GO" id="GO:0016020">
    <property type="term" value="C:membrane"/>
    <property type="evidence" value="ECO:0007669"/>
    <property type="project" value="UniProtKB-SubCell"/>
</dbReference>
<dbReference type="PANTHER" id="PTHR48041">
    <property type="entry name" value="ABC TRANSPORTER G FAMILY MEMBER 28"/>
    <property type="match status" value="1"/>
</dbReference>
<keyword evidence="5 7" id="KW-0472">Membrane</keyword>
<dbReference type="OrthoDB" id="443258at2759"/>
<dbReference type="PANTHER" id="PTHR48041:SF91">
    <property type="entry name" value="ABC TRANSPORTER G FAMILY MEMBER 28"/>
    <property type="match status" value="1"/>
</dbReference>
<comment type="subcellular location">
    <subcellularLocation>
        <location evidence="1">Membrane</location>
        <topology evidence="1">Multi-pass membrane protein</topology>
    </subcellularLocation>
</comment>
<dbReference type="AlphaFoldDB" id="A0A812UAB0"/>
<feature type="transmembrane region" description="Helical" evidence="7">
    <location>
        <begin position="467"/>
        <end position="487"/>
    </location>
</feature>